<dbReference type="EMBL" id="HBUE01086092">
    <property type="protein sequence ID" value="CAG6479720.1"/>
    <property type="molecule type" value="Transcribed_RNA"/>
</dbReference>
<proteinExistence type="predicted"/>
<dbReference type="EMBL" id="HBUE01148666">
    <property type="protein sequence ID" value="CAG6503973.1"/>
    <property type="molecule type" value="Transcribed_RNA"/>
</dbReference>
<evidence type="ECO:0000256" key="1">
    <source>
        <dbReference type="SAM" id="MobiDB-lite"/>
    </source>
</evidence>
<sequence length="99" mass="11150">MRSGGAGTDLAGRRRGCSLGSHHQTVLWRPSLPQPGRNGQNRQRHDRRDRFAVFLFCTSGRRRAEYQQALDGDAGLSGDRGVEQLRCGWLWPSGFRVIE</sequence>
<name>A0A8D8D2Y4_CULPI</name>
<feature type="region of interest" description="Disordered" evidence="1">
    <location>
        <begin position="1"/>
        <end position="46"/>
    </location>
</feature>
<dbReference type="EMBL" id="HBUE01253621">
    <property type="protein sequence ID" value="CAG6555247.1"/>
    <property type="molecule type" value="Transcribed_RNA"/>
</dbReference>
<dbReference type="EMBL" id="HBUE01086093">
    <property type="protein sequence ID" value="CAG6479722.1"/>
    <property type="molecule type" value="Transcribed_RNA"/>
</dbReference>
<organism evidence="2">
    <name type="scientific">Culex pipiens</name>
    <name type="common">House mosquito</name>
    <dbReference type="NCBI Taxonomy" id="7175"/>
    <lineage>
        <taxon>Eukaryota</taxon>
        <taxon>Metazoa</taxon>
        <taxon>Ecdysozoa</taxon>
        <taxon>Arthropoda</taxon>
        <taxon>Hexapoda</taxon>
        <taxon>Insecta</taxon>
        <taxon>Pterygota</taxon>
        <taxon>Neoptera</taxon>
        <taxon>Endopterygota</taxon>
        <taxon>Diptera</taxon>
        <taxon>Nematocera</taxon>
        <taxon>Culicoidea</taxon>
        <taxon>Culicidae</taxon>
        <taxon>Culicinae</taxon>
        <taxon>Culicini</taxon>
        <taxon>Culex</taxon>
        <taxon>Culex</taxon>
    </lineage>
</organism>
<protein>
    <submittedName>
        <fullName evidence="2">(northern house mosquito) hypothetical protein</fullName>
    </submittedName>
</protein>
<accession>A0A8D8D2Y4</accession>
<reference evidence="2" key="1">
    <citation type="submission" date="2021-05" db="EMBL/GenBank/DDBJ databases">
        <authorList>
            <person name="Alioto T."/>
            <person name="Alioto T."/>
            <person name="Gomez Garrido J."/>
        </authorList>
    </citation>
    <scope>NUCLEOTIDE SEQUENCE</scope>
</reference>
<evidence type="ECO:0000313" key="2">
    <source>
        <dbReference type="EMBL" id="CAG6503973.1"/>
    </source>
</evidence>
<dbReference type="AlphaFoldDB" id="A0A8D8D2Y4"/>